<dbReference type="Proteomes" id="UP000028990">
    <property type="component" value="Unassembled WGS sequence"/>
</dbReference>
<dbReference type="Gene3D" id="3.10.450.10">
    <property type="match status" value="1"/>
</dbReference>
<comment type="similarity">
    <text evidence="2">Belongs to the cathelicidin family.</text>
</comment>
<dbReference type="eggNOG" id="ENOG502SU6N">
    <property type="taxonomic scope" value="Eukaryota"/>
</dbReference>
<feature type="region of interest" description="Disordered" evidence="6">
    <location>
        <begin position="123"/>
        <end position="186"/>
    </location>
</feature>
<proteinExistence type="inferred from homology"/>
<dbReference type="FunFam" id="3.10.450.10:FF:000003">
    <property type="entry name" value="Cathelicidin antimicrobial peptide"/>
    <property type="match status" value="1"/>
</dbReference>
<keyword evidence="5" id="KW-1015">Disulfide bond</keyword>
<feature type="signal peptide" evidence="7">
    <location>
        <begin position="1"/>
        <end position="20"/>
    </location>
</feature>
<dbReference type="GO" id="GO:0005615">
    <property type="term" value="C:extracellular space"/>
    <property type="evidence" value="ECO:0007669"/>
    <property type="project" value="TreeGrafter"/>
</dbReference>
<keyword evidence="3" id="KW-0964">Secreted</keyword>
<organism evidence="8 9">
    <name type="scientific">Fukomys damarensis</name>
    <name type="common">Damaraland mole rat</name>
    <name type="synonym">Cryptomys damarensis</name>
    <dbReference type="NCBI Taxonomy" id="885580"/>
    <lineage>
        <taxon>Eukaryota</taxon>
        <taxon>Metazoa</taxon>
        <taxon>Chordata</taxon>
        <taxon>Craniata</taxon>
        <taxon>Vertebrata</taxon>
        <taxon>Euteleostomi</taxon>
        <taxon>Mammalia</taxon>
        <taxon>Eutheria</taxon>
        <taxon>Euarchontoglires</taxon>
        <taxon>Glires</taxon>
        <taxon>Rodentia</taxon>
        <taxon>Hystricomorpha</taxon>
        <taxon>Bathyergidae</taxon>
        <taxon>Fukomys</taxon>
    </lineage>
</organism>
<evidence type="ECO:0000256" key="6">
    <source>
        <dbReference type="SAM" id="MobiDB-lite"/>
    </source>
</evidence>
<dbReference type="GO" id="GO:0006952">
    <property type="term" value="P:defense response"/>
    <property type="evidence" value="ECO:0007669"/>
    <property type="project" value="InterPro"/>
</dbReference>
<accession>A0A091DS22</accession>
<dbReference type="InterPro" id="IPR001894">
    <property type="entry name" value="Cathelicidin-like"/>
</dbReference>
<dbReference type="SUPFAM" id="SSF54403">
    <property type="entry name" value="Cystatin/monellin"/>
    <property type="match status" value="1"/>
</dbReference>
<dbReference type="OMA" id="PQDCAFR"/>
<evidence type="ECO:0000256" key="3">
    <source>
        <dbReference type="ARBA" id="ARBA00022525"/>
    </source>
</evidence>
<protein>
    <submittedName>
        <fullName evidence="8">15 kDa protein A</fullName>
    </submittedName>
</protein>
<dbReference type="PROSITE" id="PS51257">
    <property type="entry name" value="PROKAR_LIPOPROTEIN"/>
    <property type="match status" value="1"/>
</dbReference>
<gene>
    <name evidence="8" type="ORF">H920_05421</name>
</gene>
<dbReference type="GO" id="GO:0004869">
    <property type="term" value="F:cysteine-type endopeptidase inhibitor activity"/>
    <property type="evidence" value="ECO:0007669"/>
    <property type="project" value="TreeGrafter"/>
</dbReference>
<evidence type="ECO:0000256" key="4">
    <source>
        <dbReference type="ARBA" id="ARBA00022729"/>
    </source>
</evidence>
<feature type="compositionally biased region" description="Low complexity" evidence="6">
    <location>
        <begin position="139"/>
        <end position="166"/>
    </location>
</feature>
<keyword evidence="9" id="KW-1185">Reference proteome</keyword>
<dbReference type="PANTHER" id="PTHR10206:SF4">
    <property type="entry name" value="NEUTROPHILIC GRANULE PROTEIN"/>
    <property type="match status" value="1"/>
</dbReference>
<dbReference type="Pfam" id="PF00666">
    <property type="entry name" value="Cathelicidins"/>
    <property type="match status" value="1"/>
</dbReference>
<dbReference type="InterPro" id="IPR046350">
    <property type="entry name" value="Cystatin_sf"/>
</dbReference>
<dbReference type="AlphaFoldDB" id="A0A091DS22"/>
<evidence type="ECO:0000256" key="7">
    <source>
        <dbReference type="SAM" id="SignalP"/>
    </source>
</evidence>
<evidence type="ECO:0000313" key="8">
    <source>
        <dbReference type="EMBL" id="KFO33233.1"/>
    </source>
</evidence>
<dbReference type="STRING" id="885580.ENSFDAP00000003709"/>
<keyword evidence="4 7" id="KW-0732">Signal</keyword>
<feature type="compositionally biased region" description="Basic and acidic residues" evidence="6">
    <location>
        <begin position="123"/>
        <end position="134"/>
    </location>
</feature>
<evidence type="ECO:0000256" key="5">
    <source>
        <dbReference type="ARBA" id="ARBA00023157"/>
    </source>
</evidence>
<evidence type="ECO:0000256" key="1">
    <source>
        <dbReference type="ARBA" id="ARBA00004613"/>
    </source>
</evidence>
<dbReference type="PANTHER" id="PTHR10206">
    <property type="entry name" value="CATHELICIDIN"/>
    <property type="match status" value="1"/>
</dbReference>
<evidence type="ECO:0000313" key="9">
    <source>
        <dbReference type="Proteomes" id="UP000028990"/>
    </source>
</evidence>
<sequence>MVGAWKVLVLVLCLAGVSCAHRRRLRLRYDDVVAKALKVYNEGQQGRPLFRLVEAIPPPRLNSTTRLPLNFRIRETVCISTPERQRQPQNCAFRDRGEERVCTGQFSRLRRLVSLTVSCDRDCGDRMEDPRARPPAEPAEPTEAGEATEAGEVAEVAKFTAPAEAAEASEGDEDTEPKAEAEVPPAAGYLYEKAKYDIISNILSNF</sequence>
<comment type="subcellular location">
    <subcellularLocation>
        <location evidence="1">Secreted</location>
    </subcellularLocation>
</comment>
<reference evidence="8 9" key="1">
    <citation type="submission" date="2013-11" db="EMBL/GenBank/DDBJ databases">
        <title>The Damaraland mole rat (Fukomys damarensis) genome and evolution of African mole rats.</title>
        <authorList>
            <person name="Gladyshev V.N."/>
            <person name="Fang X."/>
        </authorList>
    </citation>
    <scope>NUCLEOTIDE SEQUENCE [LARGE SCALE GENOMIC DNA]</scope>
    <source>
        <tissue evidence="8">Liver</tissue>
    </source>
</reference>
<evidence type="ECO:0000256" key="2">
    <source>
        <dbReference type="ARBA" id="ARBA00005320"/>
    </source>
</evidence>
<feature type="chain" id="PRO_5001873364" evidence="7">
    <location>
        <begin position="21"/>
        <end position="206"/>
    </location>
</feature>
<dbReference type="EMBL" id="KN122104">
    <property type="protein sequence ID" value="KFO33233.1"/>
    <property type="molecule type" value="Genomic_DNA"/>
</dbReference>
<name>A0A091DS22_FUKDA</name>